<accession>J0NRF7</accession>
<comment type="caution">
    <text evidence="1">The sequence shown here is derived from an EMBL/GenBank/DDBJ whole genome shotgun (WGS) entry which is preliminary data.</text>
</comment>
<reference evidence="1 2" key="1">
    <citation type="submission" date="2012-05" db="EMBL/GenBank/DDBJ databases">
        <authorList>
            <person name="Harkins D.M."/>
            <person name="Madupu R."/>
            <person name="Durkin A.S."/>
            <person name="Torralba M."/>
            <person name="Methe B."/>
            <person name="Sutton G.G."/>
            <person name="Nelson K.E."/>
        </authorList>
    </citation>
    <scope>NUCLEOTIDE SEQUENCE [LARGE SCALE GENOMIC DNA]</scope>
    <source>
        <strain evidence="1 2">F0489</strain>
    </source>
</reference>
<sequence>MSSAQAAAPTLTIGSGDLALSLPSETGTFSAVGALPVGRVDTRHLLVLGEDITADEVEALALSQDLHSGWVGASRLQLLPGAELQGPWKLDAELRNLFDLPPWAAQIMLLECEPVRSGPLPAALTGIDALSDAFPLAQPTGTELIALTRLRAIARRLAGALRLAGDPEVRGGKPRPVLLTPDPETSISLTVYAPVWIAPDAAATLVGSVAPGARLRMDAMSIFGPGGLEAVGQEALERLVATIGEDVLDEAWRRAEKQRREVGQLEDRALASGETIEEMRDGYAVVADVDPDSSGKGTIEVRVLGTDEMPLAVRGEPWASGGVVSYGVVWLPRDPADVHSESISRVGRRARTAARECIERIAQVIATAAHGAAVDDDGFLVALN</sequence>
<dbReference type="Proteomes" id="UP000002941">
    <property type="component" value="Unassembled WGS sequence"/>
</dbReference>
<organism evidence="1 2">
    <name type="scientific">Actinomyces massiliensis F0489</name>
    <dbReference type="NCBI Taxonomy" id="1125718"/>
    <lineage>
        <taxon>Bacteria</taxon>
        <taxon>Bacillati</taxon>
        <taxon>Actinomycetota</taxon>
        <taxon>Actinomycetes</taxon>
        <taxon>Actinomycetales</taxon>
        <taxon>Actinomycetaceae</taxon>
        <taxon>Actinomyces</taxon>
    </lineage>
</organism>
<evidence type="ECO:0000313" key="2">
    <source>
        <dbReference type="Proteomes" id="UP000002941"/>
    </source>
</evidence>
<dbReference type="PATRIC" id="fig|1125718.3.peg.266"/>
<dbReference type="eggNOG" id="ENOG5032S1S">
    <property type="taxonomic scope" value="Bacteria"/>
</dbReference>
<dbReference type="AlphaFoldDB" id="J0NRF7"/>
<gene>
    <name evidence="1" type="ORF">HMPREF1318_1547</name>
</gene>
<keyword evidence="2" id="KW-1185">Reference proteome</keyword>
<dbReference type="RefSeq" id="WP_008729686.1">
    <property type="nucleotide sequence ID" value="NZ_AKFT01000013.1"/>
</dbReference>
<evidence type="ECO:0000313" key="1">
    <source>
        <dbReference type="EMBL" id="EJF47407.1"/>
    </source>
</evidence>
<name>J0NRF7_9ACTO</name>
<dbReference type="EMBL" id="AKFT01000013">
    <property type="protein sequence ID" value="EJF47407.1"/>
    <property type="molecule type" value="Genomic_DNA"/>
</dbReference>
<protein>
    <submittedName>
        <fullName evidence="1">Uncharacterized protein</fullName>
    </submittedName>
</protein>
<proteinExistence type="predicted"/>